<evidence type="ECO:0000313" key="1">
    <source>
        <dbReference type="EMBL" id="OON37064.1"/>
    </source>
</evidence>
<sequence length="96" mass="10400">MLFCSLNLLASNVVLADSREIGQGVIHFTGSIVESVCEFSNTDSHISSRCMRDGKMVVRSTTVAAANKTIPAEIGKVETTWLNPEHNLGVMVVSYN</sequence>
<dbReference type="Proteomes" id="UP000190667">
    <property type="component" value="Unassembled WGS sequence"/>
</dbReference>
<organism evidence="1 2">
    <name type="scientific">Izhakiella australiensis</name>
    <dbReference type="NCBI Taxonomy" id="1926881"/>
    <lineage>
        <taxon>Bacteria</taxon>
        <taxon>Pseudomonadati</taxon>
        <taxon>Pseudomonadota</taxon>
        <taxon>Gammaproteobacteria</taxon>
        <taxon>Enterobacterales</taxon>
        <taxon>Erwiniaceae</taxon>
        <taxon>Izhakiella</taxon>
    </lineage>
</organism>
<dbReference type="AlphaFoldDB" id="A0A1S8YD90"/>
<dbReference type="STRING" id="1926881.BTJ39_20920"/>
<comment type="caution">
    <text evidence="1">The sequence shown here is derived from an EMBL/GenBank/DDBJ whole genome shotgun (WGS) entry which is preliminary data.</text>
</comment>
<dbReference type="EMBL" id="MRUL01000022">
    <property type="protein sequence ID" value="OON37064.1"/>
    <property type="molecule type" value="Genomic_DNA"/>
</dbReference>
<proteinExistence type="predicted"/>
<name>A0A1S8YD90_9GAMM</name>
<evidence type="ECO:0008006" key="3">
    <source>
        <dbReference type="Google" id="ProtNLM"/>
    </source>
</evidence>
<keyword evidence="2" id="KW-1185">Reference proteome</keyword>
<accession>A0A1S8YD90</accession>
<protein>
    <recommendedName>
        <fullName evidence="3">Type 1 fimbrial protein</fullName>
    </recommendedName>
</protein>
<gene>
    <name evidence="1" type="ORF">BTJ39_20920</name>
</gene>
<evidence type="ECO:0000313" key="2">
    <source>
        <dbReference type="Proteomes" id="UP000190667"/>
    </source>
</evidence>
<reference evidence="1 2" key="1">
    <citation type="submission" date="2016-12" db="EMBL/GenBank/DDBJ databases">
        <title>Izhakiella australiana sp. nov. of genus Izhakiella isolated from Australian desert.</title>
        <authorList>
            <person name="Ji M."/>
        </authorList>
    </citation>
    <scope>NUCLEOTIDE SEQUENCE [LARGE SCALE GENOMIC DNA]</scope>
    <source>
        <strain evidence="1 2">D4N98</strain>
    </source>
</reference>